<name>A0ABY0DHB1_9BRAD</name>
<comment type="caution">
    <text evidence="1">The sequence shown here is derived from an EMBL/GenBank/DDBJ whole genome shotgun (WGS) entry which is preliminary data.</text>
</comment>
<proteinExistence type="predicted"/>
<protein>
    <recommendedName>
        <fullName evidence="3">Sulfur globule protein</fullName>
    </recommendedName>
</protein>
<organism evidence="1 2">
    <name type="scientific">Bradyrhizobium zhanjiangense</name>
    <dbReference type="NCBI Taxonomy" id="1325107"/>
    <lineage>
        <taxon>Bacteria</taxon>
        <taxon>Pseudomonadati</taxon>
        <taxon>Pseudomonadota</taxon>
        <taxon>Alphaproteobacteria</taxon>
        <taxon>Hyphomicrobiales</taxon>
        <taxon>Nitrobacteraceae</taxon>
        <taxon>Bradyrhizobium</taxon>
    </lineage>
</organism>
<evidence type="ECO:0000313" key="2">
    <source>
        <dbReference type="Proteomes" id="UP000289946"/>
    </source>
</evidence>
<keyword evidence="2" id="KW-1185">Reference proteome</keyword>
<dbReference type="Proteomes" id="UP000289946">
    <property type="component" value="Unassembled WGS sequence"/>
</dbReference>
<evidence type="ECO:0000313" key="1">
    <source>
        <dbReference type="EMBL" id="RXG91109.1"/>
    </source>
</evidence>
<evidence type="ECO:0008006" key="3">
    <source>
        <dbReference type="Google" id="ProtNLM"/>
    </source>
</evidence>
<dbReference type="EMBL" id="RDRA01000015">
    <property type="protein sequence ID" value="RXG91109.1"/>
    <property type="molecule type" value="Genomic_DNA"/>
</dbReference>
<accession>A0ABY0DHB1</accession>
<gene>
    <name evidence="1" type="ORF">EAS62_25655</name>
</gene>
<reference evidence="1 2" key="1">
    <citation type="submission" date="2018-10" db="EMBL/GenBank/DDBJ databases">
        <title>Bradyrhizobium sp. nov., isolated from effective nodules of peanut in China.</title>
        <authorList>
            <person name="Li Y."/>
        </authorList>
    </citation>
    <scope>NUCLEOTIDE SEQUENCE [LARGE SCALE GENOMIC DNA]</scope>
    <source>
        <strain evidence="1 2">CCBAU 51781</strain>
    </source>
</reference>
<sequence>MSIGWDLLRFRVSSRLRRTMMDANELQKKSLRPVLCLLGAAALLVTLTHAASAHDEEGWYRPREHDWHSGWHHDWHSGPHYGQHSGFHWDPYYGWHYGRHNGPHEAMTIGIVARTMTGMVAITTTRT</sequence>